<organism evidence="3 4">
    <name type="scientific">Ornithinimicrobium faecis</name>
    <dbReference type="NCBI Taxonomy" id="2934158"/>
    <lineage>
        <taxon>Bacteria</taxon>
        <taxon>Bacillati</taxon>
        <taxon>Actinomycetota</taxon>
        <taxon>Actinomycetes</taxon>
        <taxon>Micrococcales</taxon>
        <taxon>Ornithinimicrobiaceae</taxon>
        <taxon>Ornithinimicrobium</taxon>
    </lineage>
</organism>
<proteinExistence type="predicted"/>
<feature type="compositionally biased region" description="Polar residues" evidence="1">
    <location>
        <begin position="374"/>
        <end position="383"/>
    </location>
</feature>
<feature type="region of interest" description="Disordered" evidence="1">
    <location>
        <begin position="368"/>
        <end position="407"/>
    </location>
</feature>
<sequence>MSDEEIRDLLDLGAADYEFGPPIEADETWAAGRRSHTRRSWGVGLGAVAAAAAVVGVVWTQGLGGGEDTPPPPQPADGTLTGPVPTLTDTGAEPRGEPFFAQFEKAGNEAPAQLSGASEPATLADLQGTWIGPEGEEFTFDGEQLNAVSSACHSNAGTVELTPEGRLRPVSSWDATVANGNCPQEAAMPPWGPALHQGPFVSLDDETLMISGLDGTTAEPRVQVALTLGQVDETGFNWADVPSATGVTPITLGHDFALSLSGDDDETLGSINLVRLEEIPGIAAAAQDPEIEVIGSPGTCPQVMESSLRTDDVLLAGPPRPMPACADGSAAFLPPSEPPPAAVALLRSGPTISLDDDTLVISGTIPESLVDQATPPSDATAPTSEPPNEEGAEDPPVSGDLPESSGPSVLVVMSEGAWEPTGELTPLTDRQAVDQRWLPVTTDSEPPEVGLDPSGDRGLSFDGTTWRIRDCGIDISMDGAIENGRLLTRGEPVVVPDPDPGAACTFPLTADDWVGILTGEPMLSTDSEILVIEGTVEDSFQVPVGMALLPAGVTDPTVGPVTTVTPEDLAAGLTEAPADDIGVSDVRDPQPEHATTLSMQDHVVTVDVGCDEPLRGPAWFTHVGPEEFNWQLVAALGNDPDCAGPAAADAQLWRQMLAEGVFLHHSGDYVILDSMAEPPADR</sequence>
<name>A0ABY4YSX2_9MICO</name>
<evidence type="ECO:0000256" key="2">
    <source>
        <dbReference type="SAM" id="Phobius"/>
    </source>
</evidence>
<evidence type="ECO:0008006" key="5">
    <source>
        <dbReference type="Google" id="ProtNLM"/>
    </source>
</evidence>
<evidence type="ECO:0000313" key="3">
    <source>
        <dbReference type="EMBL" id="USQ79684.1"/>
    </source>
</evidence>
<protein>
    <recommendedName>
        <fullName evidence="5">META domain-containing protein</fullName>
    </recommendedName>
</protein>
<accession>A0ABY4YSX2</accession>
<dbReference type="RefSeq" id="WP_252592788.1">
    <property type="nucleotide sequence ID" value="NZ_CP099489.1"/>
</dbReference>
<gene>
    <name evidence="3" type="ORF">NF556_19175</name>
</gene>
<evidence type="ECO:0000256" key="1">
    <source>
        <dbReference type="SAM" id="MobiDB-lite"/>
    </source>
</evidence>
<evidence type="ECO:0000313" key="4">
    <source>
        <dbReference type="Proteomes" id="UP001056455"/>
    </source>
</evidence>
<dbReference type="EMBL" id="CP099489">
    <property type="protein sequence ID" value="USQ79684.1"/>
    <property type="molecule type" value="Genomic_DNA"/>
</dbReference>
<keyword evidence="2" id="KW-0472">Membrane</keyword>
<reference evidence="3" key="1">
    <citation type="submission" date="2022-06" db="EMBL/GenBank/DDBJ databases">
        <title>Ornithinimicrobium HY1793.</title>
        <authorList>
            <person name="Huang Y."/>
        </authorList>
    </citation>
    <scope>NUCLEOTIDE SEQUENCE</scope>
    <source>
        <strain evidence="3">HY1793</strain>
    </source>
</reference>
<feature type="transmembrane region" description="Helical" evidence="2">
    <location>
        <begin position="41"/>
        <end position="59"/>
    </location>
</feature>
<feature type="region of interest" description="Disordered" evidence="1">
    <location>
        <begin position="62"/>
        <end position="96"/>
    </location>
</feature>
<keyword evidence="4" id="KW-1185">Reference proteome</keyword>
<keyword evidence="2" id="KW-0812">Transmembrane</keyword>
<dbReference type="Proteomes" id="UP001056455">
    <property type="component" value="Chromosome"/>
</dbReference>
<keyword evidence="2" id="KW-1133">Transmembrane helix</keyword>